<name>A0A512CG58_9BACT</name>
<sequence>MKLFTITSFLICSLIGVTFAQSKSEVLDYKDLLSEKKEEVHYQAAEENKNEIESVFSGLFMVYKNFISSQDGSNCVFYPSCSEYGLLAVKKYGVLMGTANTMDRLTRCNGLSPEKYSWTEDRTLMIDELK</sequence>
<protein>
    <recommendedName>
        <fullName evidence="4">Membrane protein insertion efficiency factor YidD</fullName>
    </recommendedName>
</protein>
<reference evidence="2 3" key="1">
    <citation type="submission" date="2019-07" db="EMBL/GenBank/DDBJ databases">
        <title>Whole genome shotgun sequence of Cyclobacterium qasimii NBRC 106168.</title>
        <authorList>
            <person name="Hosoyama A."/>
            <person name="Uohara A."/>
            <person name="Ohji S."/>
            <person name="Ichikawa N."/>
        </authorList>
    </citation>
    <scope>NUCLEOTIDE SEQUENCE [LARGE SCALE GENOMIC DNA]</scope>
    <source>
        <strain evidence="2 3">NBRC 106168</strain>
    </source>
</reference>
<organism evidence="2 3">
    <name type="scientific">Cyclobacterium qasimii</name>
    <dbReference type="NCBI Taxonomy" id="1350429"/>
    <lineage>
        <taxon>Bacteria</taxon>
        <taxon>Pseudomonadati</taxon>
        <taxon>Bacteroidota</taxon>
        <taxon>Cytophagia</taxon>
        <taxon>Cytophagales</taxon>
        <taxon>Cyclobacteriaceae</taxon>
        <taxon>Cyclobacterium</taxon>
    </lineage>
</organism>
<accession>A0A512CG58</accession>
<dbReference type="Proteomes" id="UP000321301">
    <property type="component" value="Unassembled WGS sequence"/>
</dbReference>
<evidence type="ECO:0008006" key="4">
    <source>
        <dbReference type="Google" id="ProtNLM"/>
    </source>
</evidence>
<dbReference type="Pfam" id="PF01809">
    <property type="entry name" value="YidD"/>
    <property type="match status" value="1"/>
</dbReference>
<dbReference type="InterPro" id="IPR002696">
    <property type="entry name" value="Membr_insert_effic_factor_YidD"/>
</dbReference>
<evidence type="ECO:0000313" key="2">
    <source>
        <dbReference type="EMBL" id="GEO23166.1"/>
    </source>
</evidence>
<dbReference type="AlphaFoldDB" id="A0A512CG58"/>
<comment type="caution">
    <text evidence="2">The sequence shown here is derived from an EMBL/GenBank/DDBJ whole genome shotgun (WGS) entry which is preliminary data.</text>
</comment>
<feature type="signal peptide" evidence="1">
    <location>
        <begin position="1"/>
        <end position="20"/>
    </location>
</feature>
<feature type="chain" id="PRO_5021844728" description="Membrane protein insertion efficiency factor YidD" evidence="1">
    <location>
        <begin position="21"/>
        <end position="130"/>
    </location>
</feature>
<dbReference type="SMART" id="SM01234">
    <property type="entry name" value="Haemolytic"/>
    <property type="match status" value="1"/>
</dbReference>
<gene>
    <name evidence="2" type="ORF">CQA01_37000</name>
</gene>
<keyword evidence="3" id="KW-1185">Reference proteome</keyword>
<evidence type="ECO:0000313" key="3">
    <source>
        <dbReference type="Proteomes" id="UP000321301"/>
    </source>
</evidence>
<proteinExistence type="predicted"/>
<dbReference type="PANTHER" id="PTHR33383">
    <property type="entry name" value="MEMBRANE PROTEIN INSERTION EFFICIENCY FACTOR-RELATED"/>
    <property type="match status" value="1"/>
</dbReference>
<dbReference type="EMBL" id="BJYV01000021">
    <property type="protein sequence ID" value="GEO23166.1"/>
    <property type="molecule type" value="Genomic_DNA"/>
</dbReference>
<dbReference type="PANTHER" id="PTHR33383:SF1">
    <property type="entry name" value="MEMBRANE PROTEIN INSERTION EFFICIENCY FACTOR-RELATED"/>
    <property type="match status" value="1"/>
</dbReference>
<keyword evidence="1" id="KW-0732">Signal</keyword>
<evidence type="ECO:0000256" key="1">
    <source>
        <dbReference type="SAM" id="SignalP"/>
    </source>
</evidence>
<dbReference type="RefSeq" id="WP_051160318.1">
    <property type="nucleotide sequence ID" value="NZ_BJYV01000021.1"/>
</dbReference>
<dbReference type="NCBIfam" id="TIGR00278">
    <property type="entry name" value="membrane protein insertion efficiency factor YidD"/>
    <property type="match status" value="1"/>
</dbReference>